<evidence type="ECO:0000313" key="1">
    <source>
        <dbReference type="EMBL" id="AKK06699.1"/>
    </source>
</evidence>
<dbReference type="Proteomes" id="UP000035199">
    <property type="component" value="Chromosome"/>
</dbReference>
<dbReference type="AlphaFoldDB" id="A0A0G3GZX7"/>
<reference evidence="1 2" key="1">
    <citation type="journal article" date="2015" name="Genome Announc.">
        <title>Complete Genome Sequence of the Type Strain Corynebacterium mustelae DSM 45274, Isolated from Various Tissues of a Male Ferret with Lethal Sepsis.</title>
        <authorList>
            <person name="Ruckert C."/>
            <person name="Eimer J."/>
            <person name="Winkler A."/>
            <person name="Tauch A."/>
        </authorList>
    </citation>
    <scope>NUCLEOTIDE SEQUENCE [LARGE SCALE GENOMIC DNA]</scope>
    <source>
        <strain evidence="1 2">DSM 45274</strain>
    </source>
</reference>
<sequence length="295" mass="32254">MLGCFLGFWGVVGGFSDLKNWWGFTCLGVAIFFMEPIGVVSESNSIEHVVYLVLHWLSVALKGGFEEMVEKMSMCARTLPDQITARSARCTVSAVVVCCVFLLSGCGLSTPLAQYLAVKNQPQSQQLPASSQVAEPKTLGEVLEAGTGTFDPTDPNLTVFDPCGEVTKEQYEQFGLTIWDVSHTARKDFAVCAVNPIDVSKSDFGFTISTDVVTYEHIESLDLIVDRPLVALPEHWYQHRLSDKDDELDCTIAVSTNRGRISLTASGSNLVHGITPEMSCQEAVDMLQKIFALKG</sequence>
<dbReference type="PATRIC" id="fig|571915.4.peg.2550"/>
<evidence type="ECO:0008006" key="3">
    <source>
        <dbReference type="Google" id="ProtNLM"/>
    </source>
</evidence>
<dbReference type="EMBL" id="CP011542">
    <property type="protein sequence ID" value="AKK06699.1"/>
    <property type="molecule type" value="Genomic_DNA"/>
</dbReference>
<name>A0A0G3GZX7_9CORY</name>
<dbReference type="Pfam" id="PF12079">
    <property type="entry name" value="DUF3558"/>
    <property type="match status" value="1"/>
</dbReference>
<gene>
    <name evidence="1" type="ORF">CMUST_11940</name>
</gene>
<dbReference type="STRING" id="571915.CMUST_11940"/>
<proteinExistence type="predicted"/>
<dbReference type="KEGG" id="cmv:CMUST_11940"/>
<protein>
    <recommendedName>
        <fullName evidence="3">DUF3558 family protein</fullName>
    </recommendedName>
</protein>
<keyword evidence="2" id="KW-1185">Reference proteome</keyword>
<organism evidence="1 2">
    <name type="scientific">Corynebacterium mustelae</name>
    <dbReference type="NCBI Taxonomy" id="571915"/>
    <lineage>
        <taxon>Bacteria</taxon>
        <taxon>Bacillati</taxon>
        <taxon>Actinomycetota</taxon>
        <taxon>Actinomycetes</taxon>
        <taxon>Mycobacteriales</taxon>
        <taxon>Corynebacteriaceae</taxon>
        <taxon>Corynebacterium</taxon>
    </lineage>
</organism>
<accession>A0A0G3GZX7</accession>
<evidence type="ECO:0000313" key="2">
    <source>
        <dbReference type="Proteomes" id="UP000035199"/>
    </source>
</evidence>
<dbReference type="InterPro" id="IPR024520">
    <property type="entry name" value="DUF3558"/>
</dbReference>
<reference evidence="2" key="2">
    <citation type="submission" date="2015-05" db="EMBL/GenBank/DDBJ databases">
        <title>Complete genome sequence of Corynebacterium mustelae DSM 45274, isolated from various tissues of a male ferret with lethal sepsis.</title>
        <authorList>
            <person name="Ruckert C."/>
            <person name="Albersmeier A."/>
            <person name="Winkler A."/>
            <person name="Tauch A."/>
        </authorList>
    </citation>
    <scope>NUCLEOTIDE SEQUENCE [LARGE SCALE GENOMIC DNA]</scope>
    <source>
        <strain evidence="2">DSM 45274</strain>
    </source>
</reference>